<dbReference type="PANTHER" id="PTHR33692">
    <property type="entry name" value="RIBOSOME MATURATION FACTOR RIMM"/>
    <property type="match status" value="1"/>
</dbReference>
<name>A0AAT9GAL0_9RICK</name>
<keyword evidence="1 5" id="KW-0963">Cytoplasm</keyword>
<feature type="domain" description="PRC-barrel" evidence="7">
    <location>
        <begin position="94"/>
        <end position="149"/>
    </location>
</feature>
<dbReference type="InterPro" id="IPR009000">
    <property type="entry name" value="Transl_B-barrel_sf"/>
</dbReference>
<keyword evidence="4 5" id="KW-0143">Chaperone</keyword>
<dbReference type="InterPro" id="IPR036976">
    <property type="entry name" value="RimM_N_sf"/>
</dbReference>
<dbReference type="Pfam" id="PF05239">
    <property type="entry name" value="PRC"/>
    <property type="match status" value="1"/>
</dbReference>
<evidence type="ECO:0000256" key="4">
    <source>
        <dbReference type="ARBA" id="ARBA00023186"/>
    </source>
</evidence>
<dbReference type="Pfam" id="PF01782">
    <property type="entry name" value="RimM"/>
    <property type="match status" value="1"/>
</dbReference>
<evidence type="ECO:0000259" key="6">
    <source>
        <dbReference type="Pfam" id="PF01782"/>
    </source>
</evidence>
<evidence type="ECO:0000256" key="3">
    <source>
        <dbReference type="ARBA" id="ARBA00022552"/>
    </source>
</evidence>
<gene>
    <name evidence="5 8" type="primary">rimM</name>
    <name evidence="8" type="ORF">DMENIID0002_14950</name>
</gene>
<sequence>MSIKKDLIFVGVVSSAHGVQGNIYVKSFTMPNTNIIKMNLVDELGKKIILKLISQNSKGDIICRFNKINNRTLAEELKGCKLFCHRRDFPSLSEDEFYIEDLRGLLVLDTNLVAIGKITNVFNFKAGDIIEIEFVSNKKVKLFPFNKQFFPVVTKEHAILAKI</sequence>
<keyword evidence="2 5" id="KW-0690">Ribosome biogenesis</keyword>
<protein>
    <recommendedName>
        <fullName evidence="5">Ribosome maturation factor RimM</fullName>
    </recommendedName>
</protein>
<dbReference type="SUPFAM" id="SSF50447">
    <property type="entry name" value="Translation proteins"/>
    <property type="match status" value="1"/>
</dbReference>
<evidence type="ECO:0000256" key="5">
    <source>
        <dbReference type="HAMAP-Rule" id="MF_00014"/>
    </source>
</evidence>
<dbReference type="GO" id="GO:0005737">
    <property type="term" value="C:cytoplasm"/>
    <property type="evidence" value="ECO:0007669"/>
    <property type="project" value="UniProtKB-SubCell"/>
</dbReference>
<dbReference type="GO" id="GO:0006364">
    <property type="term" value="P:rRNA processing"/>
    <property type="evidence" value="ECO:0007669"/>
    <property type="project" value="UniProtKB-UniRule"/>
</dbReference>
<dbReference type="GO" id="GO:0043022">
    <property type="term" value="F:ribosome binding"/>
    <property type="evidence" value="ECO:0007669"/>
    <property type="project" value="InterPro"/>
</dbReference>
<organism evidence="8">
    <name type="scientific">Candidatus Tisiphia endosymbiont of Sergentomyia squamirostris</name>
    <dbReference type="NCBI Taxonomy" id="3113639"/>
    <lineage>
        <taxon>Bacteria</taxon>
        <taxon>Pseudomonadati</taxon>
        <taxon>Pseudomonadota</taxon>
        <taxon>Alphaproteobacteria</taxon>
        <taxon>Rickettsiales</taxon>
        <taxon>Rickettsiaceae</taxon>
        <taxon>Rickettsieae</taxon>
        <taxon>Candidatus Tisiphia</taxon>
    </lineage>
</organism>
<dbReference type="Gene3D" id="2.40.30.60">
    <property type="entry name" value="RimM"/>
    <property type="match status" value="1"/>
</dbReference>
<evidence type="ECO:0000259" key="7">
    <source>
        <dbReference type="Pfam" id="PF05239"/>
    </source>
</evidence>
<dbReference type="PANTHER" id="PTHR33692:SF1">
    <property type="entry name" value="RIBOSOME MATURATION FACTOR RIMM"/>
    <property type="match status" value="1"/>
</dbReference>
<dbReference type="GO" id="GO:0005840">
    <property type="term" value="C:ribosome"/>
    <property type="evidence" value="ECO:0007669"/>
    <property type="project" value="InterPro"/>
</dbReference>
<comment type="subunit">
    <text evidence="5">Binds ribosomal protein uS19.</text>
</comment>
<dbReference type="InterPro" id="IPR027275">
    <property type="entry name" value="PRC-brl_dom"/>
</dbReference>
<comment type="subcellular location">
    <subcellularLocation>
        <location evidence="5">Cytoplasm</location>
    </subcellularLocation>
</comment>
<dbReference type="SUPFAM" id="SSF50346">
    <property type="entry name" value="PRC-barrel domain"/>
    <property type="match status" value="1"/>
</dbReference>
<feature type="domain" description="RimM N-terminal" evidence="6">
    <location>
        <begin position="10"/>
        <end position="87"/>
    </location>
</feature>
<evidence type="ECO:0000256" key="2">
    <source>
        <dbReference type="ARBA" id="ARBA00022517"/>
    </source>
</evidence>
<keyword evidence="3 5" id="KW-0698">rRNA processing</keyword>
<dbReference type="InterPro" id="IPR011033">
    <property type="entry name" value="PRC_barrel-like_sf"/>
</dbReference>
<accession>A0AAT9GAL0</accession>
<comment type="similarity">
    <text evidence="5">Belongs to the RimM family.</text>
</comment>
<comment type="domain">
    <text evidence="5">The PRC barrel domain binds ribosomal protein uS19.</text>
</comment>
<dbReference type="Gene3D" id="2.30.30.240">
    <property type="entry name" value="PRC-barrel domain"/>
    <property type="match status" value="1"/>
</dbReference>
<dbReference type="InterPro" id="IPR011961">
    <property type="entry name" value="RimM"/>
</dbReference>
<dbReference type="InterPro" id="IPR002676">
    <property type="entry name" value="RimM_N"/>
</dbReference>
<dbReference type="AlphaFoldDB" id="A0AAT9GAL0"/>
<dbReference type="EMBL" id="AP029170">
    <property type="protein sequence ID" value="BFD46849.1"/>
    <property type="molecule type" value="Genomic_DNA"/>
</dbReference>
<dbReference type="HAMAP" id="MF_00014">
    <property type="entry name" value="Ribosome_mat_RimM"/>
    <property type="match status" value="1"/>
</dbReference>
<dbReference type="GO" id="GO:0042274">
    <property type="term" value="P:ribosomal small subunit biogenesis"/>
    <property type="evidence" value="ECO:0007669"/>
    <property type="project" value="UniProtKB-UniRule"/>
</dbReference>
<comment type="function">
    <text evidence="5">An accessory protein needed during the final step in the assembly of 30S ribosomal subunit, possibly for assembly of the head region. Essential for efficient processing of 16S rRNA. May be needed both before and after RbfA during the maturation of 16S rRNA. It has affinity for free ribosomal 30S subunits but not for 70S ribosomes.</text>
</comment>
<proteinExistence type="inferred from homology"/>
<evidence type="ECO:0000256" key="1">
    <source>
        <dbReference type="ARBA" id="ARBA00022490"/>
    </source>
</evidence>
<reference evidence="8" key="1">
    <citation type="submission" date="2024-01" db="EMBL/GenBank/DDBJ databases">
        <title>Sequencing the genomes of a sandfly, Sergentomyia squamirostris, and its two endosymbionts.</title>
        <authorList>
            <person name="Itokawa K."/>
            <person name="Sanjoba C."/>
        </authorList>
    </citation>
    <scope>NUCLEOTIDE SEQUENCE</scope>
    <source>
        <strain evidence="8">RiSSQ</strain>
    </source>
</reference>
<evidence type="ECO:0000313" key="8">
    <source>
        <dbReference type="EMBL" id="BFD46849.1"/>
    </source>
</evidence>
<dbReference type="NCBIfam" id="TIGR02273">
    <property type="entry name" value="16S_RimM"/>
    <property type="match status" value="1"/>
</dbReference>